<keyword evidence="6" id="KW-0121">Carboxypeptidase</keyword>
<feature type="region of interest" description="Disordered" evidence="4">
    <location>
        <begin position="556"/>
        <end position="580"/>
    </location>
</feature>
<evidence type="ECO:0000313" key="6">
    <source>
        <dbReference type="EMBL" id="OLP97076.1"/>
    </source>
</evidence>
<evidence type="ECO:0000256" key="2">
    <source>
        <dbReference type="ARBA" id="ARBA00005988"/>
    </source>
</evidence>
<dbReference type="GO" id="GO:0006508">
    <property type="term" value="P:proteolysis"/>
    <property type="evidence" value="ECO:0007669"/>
    <property type="project" value="InterPro"/>
</dbReference>
<feature type="compositionally biased region" description="Basic residues" evidence="4">
    <location>
        <begin position="1861"/>
        <end position="1871"/>
    </location>
</feature>
<proteinExistence type="inferred from homology"/>
<dbReference type="InterPro" id="IPR040626">
    <property type="entry name" value="Pepdidase_M14_N"/>
</dbReference>
<dbReference type="PANTHER" id="PTHR12756:SF11">
    <property type="entry name" value="CYTOSOLIC CARBOXYPEPTIDASE 1"/>
    <property type="match status" value="1"/>
</dbReference>
<feature type="region of interest" description="Disordered" evidence="4">
    <location>
        <begin position="2143"/>
        <end position="2208"/>
    </location>
</feature>
<feature type="compositionally biased region" description="Low complexity" evidence="4">
    <location>
        <begin position="1747"/>
        <end position="1765"/>
    </location>
</feature>
<evidence type="ECO:0000256" key="3">
    <source>
        <dbReference type="PROSITE-ProRule" id="PRU01379"/>
    </source>
</evidence>
<dbReference type="GO" id="GO:0004181">
    <property type="term" value="F:metallocarboxypeptidase activity"/>
    <property type="evidence" value="ECO:0007669"/>
    <property type="project" value="InterPro"/>
</dbReference>
<feature type="region of interest" description="Disordered" evidence="4">
    <location>
        <begin position="1996"/>
        <end position="2018"/>
    </location>
</feature>
<feature type="compositionally biased region" description="Basic and acidic residues" evidence="4">
    <location>
        <begin position="120"/>
        <end position="133"/>
    </location>
</feature>
<gene>
    <name evidence="6" type="primary">agtpbp1</name>
    <name evidence="6" type="ORF">AK812_SmicGene20605</name>
</gene>
<reference evidence="6 7" key="1">
    <citation type="submission" date="2016-02" db="EMBL/GenBank/DDBJ databases">
        <title>Genome analysis of coral dinoflagellate symbionts highlights evolutionary adaptations to a symbiotic lifestyle.</title>
        <authorList>
            <person name="Aranda M."/>
            <person name="Li Y."/>
            <person name="Liew Y.J."/>
            <person name="Baumgarten S."/>
            <person name="Simakov O."/>
            <person name="Wilson M."/>
            <person name="Piel J."/>
            <person name="Ashoor H."/>
            <person name="Bougouffa S."/>
            <person name="Bajic V.B."/>
            <person name="Ryu T."/>
            <person name="Ravasi T."/>
            <person name="Bayer T."/>
            <person name="Micklem G."/>
            <person name="Kim H."/>
            <person name="Bhak J."/>
            <person name="Lajeunesse T.C."/>
            <person name="Voolstra C.R."/>
        </authorList>
    </citation>
    <scope>NUCLEOTIDE SEQUENCE [LARGE SCALE GENOMIC DNA]</scope>
    <source>
        <strain evidence="6 7">CCMP2467</strain>
    </source>
</reference>
<evidence type="ECO:0000256" key="1">
    <source>
        <dbReference type="ARBA" id="ARBA00001947"/>
    </source>
</evidence>
<dbReference type="InterPro" id="IPR000834">
    <property type="entry name" value="Peptidase_M14"/>
</dbReference>
<keyword evidence="6" id="KW-0378">Hydrolase</keyword>
<sequence length="2280" mass="251504">MLALRITFDRIALPKEGPDSSSASDDEDADGVDDPLARLAVDPDLSTQARRRSSTGHLNFVDQVSAGIGSYLARLEAKHTENTTVYNRSAGQEASRWQECIRRVPSPVLQTVATGSSKETSAERSEDGDEKVGDAARIKLKHPQGGRPLDSELGPCVPPQHLEFESFPGPDGRPRLSFSASFESGNLAVAQCDNRNQYTLLVDVDANTDGYTQWFYFAVRGGTVSSKINFRLINMAKSSSLFGDKGMRPVIWSEKSGRGWERGCSDVSYSATESTKALTSQKNCFTLSFAYTFEFEDDTIFFAYHYPYTYSYLTTFISTLEADPYAGKLFSRKPLCETIGGLSCEALEVDCVDSNAPQRGLCVLTARVHPGESNASWMMHGFILFLLSPAAEAIALRQAFKWLIIPMLNPDGVARGSYRCSLAGTDLNRVYLKPNKRIHPEIYHLKEVMKRAPCGVEIFIDFHGHSKKEGIFFYGGKAHAEDRMTNASIQLLPRLCALGSSDFRWNKCSFNVYESKVSTARLVGFLQLKIQRAYTVEASFATSGKVSLEELFAEDENHDRDELHHDKSEEEEEVQHTSANQEMAEAAAAALLQQLASGGEQRNRRDSNSGANRRKVTRTDLATVAAAAVLAAPESTNPSPHPESPGSRRVSGAAKAVTDPNELARTNRNKRLLGRAAGLLVNHNRKMNLQQYGSKLLVPKELETGTLTAVRDMRNGLAMGGSPDATPLRTLDRLKTVVENMPVQNRGMATVHIHLSLQAVVIENMLFALHESSGDVRRSRLKVQQLCWAIFRGMAKLQFNMPLTTPEIYHDENYCWLKIDEYSTTEIADTTKFEDPEYPACCIGCAYKNALRTSAWSIPDYAKLKVVEHALASASYIYDYDSKLQFLRPQHDLVEYLKQWAPIAYEDHRKKEAAYEGLRVSPNAEVERYISEMTASFPATRFEVIPTSRTLHPVSGVDEQMDADDDVLLDSSQGVGAAPVIPQEPIDERGQPEEELEEPSQPDREFDDAVKAKATDALNMLTSGSIEVGERTVHFVALAEAINTPSEIAIPALLRYNRAWPGSGGWVKIDEILKVDVLWPHESPRFVIDTWVCVPEPNDAYAFKTIEKILGYELEELEDEVAMEYEPSPITKQFRDERCPRKVVSILCEPPNGPHDAAKENYLRLLAQHDEFHREDARTQSLVREVIRFAIKNMRPEEEARDARDTVIRTRLCAACLEIVFCLSRPVHKMFLSIQIVRQVSENGSTTGRDSPLEVPREEIAHAMEAATAATSTHTTVQEDEGDEAMTTVEPEMEIDMADMVDEAEPDERQQEDSDEDEDQEEIAERRPVIMQEHLHLTDPVLTQARISMQDPYNANAPAAYLIDAKSVSFVAMACIVVQCMHKSWVGTMRWTNLKYEHMLASFQNGNRCDVLGYWPTLCEVDPHTCARQTGMRKEVFNPHTYLEVTGKSMFAMLRRSERLSDRQNPKGDLQIEAMTEPGRQRDLVLDEDRKTARNTAVRAETSNDTKSKRDEAEARNKPVASEFNPSRLMLAGPTIGRAICASCHLETPLPDPEDESLMDGSEQLVWPHLHYQRLTSETASRELARLASGKTSKDKEPDDDGGSDSNPSADEKPAAELRKIQKRLATKAKRQKTFRIEPEEVEEEVKYKVIVAFGKSMKIPIKPGDKMEGGLSRRNSQVDDAAERFIRVARRHSVQGGEMSPASPESLSRLDHSPCDGDTPANSGRHGDALRPSKLRVSAFLDVTTSSGFASPRSPSGPSSPVSPLRRRSLRPKSKESALQPSEISFHLPPEPPEPPEDPDAAEAGPLPPGEAATEQSPSLEAASPASEPGLSGAVPGVVPSDEPKIDELSPHSEAGSRLSSRRLSSRHRRDVGPPGQEVGPILYSPGCPPPASPHAGGSCIQLELSADVGAQVMERRLSSLQAVGLSFSRQVSPAVVDAKHQAAEKMAGTLSRQVSGTTVDVKQQPSDKITCFSRQVTPVTADAKLSHIILPEIAGQLPSDQSPENEASPDLRDLRPRPQQRVLIGHGGHGPSSFQDWVEQQRAVEHAQPVCSPKRLWVERWASEAPRPASMHGVRKHLSKGKQTPEPAPECGQRRQDSRKLIADQNCKPKAPSRVTVHFRTAAPPQRRTIGAVAKVIPGSAAMKPPRASATPQGPLLEPGTLRLQPASDDGASPTSPSDMVMPAARPASAACSKARVASPPRFQDRTEHKATLLQLLGRGQQCEPCSGMPEGMSALHTARERRGGTPSTFRWEASAPVAAPRGCSHLRSGGWARMASE</sequence>
<keyword evidence="6" id="KW-0645">Protease</keyword>
<dbReference type="Pfam" id="PF18027">
    <property type="entry name" value="Pepdidase_M14_N"/>
    <property type="match status" value="1"/>
</dbReference>
<feature type="region of interest" description="Disordered" evidence="4">
    <location>
        <begin position="108"/>
        <end position="133"/>
    </location>
</feature>
<comment type="similarity">
    <text evidence="2 3">Belongs to the peptidase M14 family.</text>
</comment>
<organism evidence="6 7">
    <name type="scientific">Symbiodinium microadriaticum</name>
    <name type="common">Dinoflagellate</name>
    <name type="synonym">Zooxanthella microadriatica</name>
    <dbReference type="NCBI Taxonomy" id="2951"/>
    <lineage>
        <taxon>Eukaryota</taxon>
        <taxon>Sar</taxon>
        <taxon>Alveolata</taxon>
        <taxon>Dinophyceae</taxon>
        <taxon>Suessiales</taxon>
        <taxon>Symbiodiniaceae</taxon>
        <taxon>Symbiodinium</taxon>
    </lineage>
</organism>
<feature type="region of interest" description="Disordered" evidence="4">
    <location>
        <begin position="596"/>
        <end position="658"/>
    </location>
</feature>
<comment type="caution">
    <text evidence="6">The sequence shown here is derived from an EMBL/GenBank/DDBJ whole genome shotgun (WGS) entry which is preliminary data.</text>
</comment>
<feature type="compositionally biased region" description="Low complexity" evidence="4">
    <location>
        <begin position="1803"/>
        <end position="1830"/>
    </location>
</feature>
<feature type="compositionally biased region" description="Basic and acidic residues" evidence="4">
    <location>
        <begin position="556"/>
        <end position="568"/>
    </location>
</feature>
<feature type="compositionally biased region" description="Low complexity" evidence="4">
    <location>
        <begin position="621"/>
        <end position="632"/>
    </location>
</feature>
<feature type="compositionally biased region" description="Basic and acidic residues" evidence="4">
    <location>
        <begin position="2094"/>
        <end position="2104"/>
    </location>
</feature>
<dbReference type="PROSITE" id="PS52035">
    <property type="entry name" value="PEPTIDASE_M14"/>
    <property type="match status" value="1"/>
</dbReference>
<feature type="region of interest" description="Disordered" evidence="4">
    <location>
        <begin position="1746"/>
        <end position="1898"/>
    </location>
</feature>
<feature type="region of interest" description="Disordered" evidence="4">
    <location>
        <begin position="2070"/>
        <end position="2115"/>
    </location>
</feature>
<feature type="active site" description="Proton donor/acceptor" evidence="3">
    <location>
        <position position="537"/>
    </location>
</feature>
<feature type="region of interest" description="Disordered" evidence="4">
    <location>
        <begin position="1691"/>
        <end position="1734"/>
    </location>
</feature>
<feature type="compositionally biased region" description="Basic and acidic residues" evidence="4">
    <location>
        <begin position="1479"/>
        <end position="1492"/>
    </location>
</feature>
<protein>
    <submittedName>
        <fullName evidence="6">Cytosolic carboxypeptidase 1</fullName>
    </submittedName>
</protein>
<dbReference type="GO" id="GO:0008270">
    <property type="term" value="F:zinc ion binding"/>
    <property type="evidence" value="ECO:0007669"/>
    <property type="project" value="InterPro"/>
</dbReference>
<dbReference type="Proteomes" id="UP000186817">
    <property type="component" value="Unassembled WGS sequence"/>
</dbReference>
<evidence type="ECO:0000259" key="5">
    <source>
        <dbReference type="PROSITE" id="PS52035"/>
    </source>
</evidence>
<keyword evidence="7" id="KW-1185">Reference proteome</keyword>
<dbReference type="EMBL" id="LSRX01000446">
    <property type="protein sequence ID" value="OLP97076.1"/>
    <property type="molecule type" value="Genomic_DNA"/>
</dbReference>
<feature type="region of interest" description="Disordered" evidence="4">
    <location>
        <begin position="977"/>
        <end position="1006"/>
    </location>
</feature>
<name>A0A1Q9DPI0_SYMMI</name>
<dbReference type="InterPro" id="IPR050821">
    <property type="entry name" value="Cytosolic_carboxypeptidase"/>
</dbReference>
<evidence type="ECO:0000256" key="4">
    <source>
        <dbReference type="SAM" id="MobiDB-lite"/>
    </source>
</evidence>
<dbReference type="Gene3D" id="3.40.630.10">
    <property type="entry name" value="Zn peptidases"/>
    <property type="match status" value="1"/>
</dbReference>
<feature type="region of interest" description="Disordered" evidence="4">
    <location>
        <begin position="14"/>
        <end position="54"/>
    </location>
</feature>
<feature type="domain" description="Peptidase M14" evidence="5">
    <location>
        <begin position="306"/>
        <end position="587"/>
    </location>
</feature>
<accession>A0A1Q9DPI0</accession>
<dbReference type="Pfam" id="PF00246">
    <property type="entry name" value="Peptidase_M14"/>
    <property type="match status" value="1"/>
</dbReference>
<feature type="region of interest" description="Disordered" evidence="4">
    <location>
        <begin position="1458"/>
        <end position="1521"/>
    </location>
</feature>
<dbReference type="SUPFAM" id="SSF53187">
    <property type="entry name" value="Zn-dependent exopeptidases"/>
    <property type="match status" value="1"/>
</dbReference>
<feature type="region of interest" description="Disordered" evidence="4">
    <location>
        <begin position="1587"/>
        <end position="1617"/>
    </location>
</feature>
<dbReference type="OrthoDB" id="421076at2759"/>
<comment type="cofactor">
    <cofactor evidence="1">
        <name>Zn(2+)</name>
        <dbReference type="ChEBI" id="CHEBI:29105"/>
    </cofactor>
</comment>
<feature type="compositionally biased region" description="Polar residues" evidence="4">
    <location>
        <begin position="108"/>
        <end position="119"/>
    </location>
</feature>
<dbReference type="Gene3D" id="2.60.40.3120">
    <property type="match status" value="1"/>
</dbReference>
<feature type="compositionally biased region" description="Low complexity" evidence="4">
    <location>
        <begin position="2185"/>
        <end position="2198"/>
    </location>
</feature>
<evidence type="ECO:0000313" key="7">
    <source>
        <dbReference type="Proteomes" id="UP000186817"/>
    </source>
</evidence>
<feature type="compositionally biased region" description="Acidic residues" evidence="4">
    <location>
        <begin position="24"/>
        <end position="33"/>
    </location>
</feature>
<dbReference type="PANTHER" id="PTHR12756">
    <property type="entry name" value="CYTOSOLIC CARBOXYPEPTIDASE"/>
    <property type="match status" value="1"/>
</dbReference>
<feature type="compositionally biased region" description="Basic and acidic residues" evidence="4">
    <location>
        <begin position="1843"/>
        <end position="1852"/>
    </location>
</feature>
<feature type="compositionally biased region" description="Basic and acidic residues" evidence="4">
    <location>
        <begin position="1502"/>
        <end position="1517"/>
    </location>
</feature>